<evidence type="ECO:0000256" key="4">
    <source>
        <dbReference type="ARBA" id="ARBA00012829"/>
    </source>
</evidence>
<dbReference type="GO" id="GO:0005829">
    <property type="term" value="C:cytosol"/>
    <property type="evidence" value="ECO:0007669"/>
    <property type="project" value="TreeGrafter"/>
</dbReference>
<keyword evidence="10" id="KW-0648">Protein biosynthesis</keyword>
<organism evidence="15 16">
    <name type="scientific">Klebsiella michiganensis</name>
    <dbReference type="NCBI Taxonomy" id="1134687"/>
    <lineage>
        <taxon>Bacteria</taxon>
        <taxon>Pseudomonadati</taxon>
        <taxon>Pseudomonadota</taxon>
        <taxon>Gammaproteobacteria</taxon>
        <taxon>Enterobacterales</taxon>
        <taxon>Enterobacteriaceae</taxon>
        <taxon>Klebsiella/Raoultella group</taxon>
        <taxon>Klebsiella</taxon>
    </lineage>
</organism>
<evidence type="ECO:0000256" key="3">
    <source>
        <dbReference type="ARBA" id="ARBA00011209"/>
    </source>
</evidence>
<evidence type="ECO:0000256" key="10">
    <source>
        <dbReference type="ARBA" id="ARBA00022917"/>
    </source>
</evidence>
<reference evidence="15 16" key="1">
    <citation type="submission" date="2017-11" db="EMBL/GenBank/DDBJ databases">
        <authorList>
            <person name="Han C.G."/>
        </authorList>
    </citation>
    <scope>NUCLEOTIDE SEQUENCE [LARGE SCALE GENOMIC DNA]</scope>
    <source>
        <strain evidence="15 16">A11</strain>
    </source>
</reference>
<evidence type="ECO:0000256" key="13">
    <source>
        <dbReference type="ARBA" id="ARBA00047937"/>
    </source>
</evidence>
<comment type="catalytic activity">
    <reaction evidence="13">
        <text>tRNA(Gly) + glycine + ATP = glycyl-tRNA(Gly) + AMP + diphosphate</text>
        <dbReference type="Rhea" id="RHEA:16013"/>
        <dbReference type="Rhea" id="RHEA-COMP:9664"/>
        <dbReference type="Rhea" id="RHEA-COMP:9683"/>
        <dbReference type="ChEBI" id="CHEBI:30616"/>
        <dbReference type="ChEBI" id="CHEBI:33019"/>
        <dbReference type="ChEBI" id="CHEBI:57305"/>
        <dbReference type="ChEBI" id="CHEBI:78442"/>
        <dbReference type="ChEBI" id="CHEBI:78522"/>
        <dbReference type="ChEBI" id="CHEBI:456215"/>
        <dbReference type="EC" id="6.1.1.14"/>
    </reaction>
</comment>
<comment type="subcellular location">
    <subcellularLocation>
        <location evidence="1">Cytoplasm</location>
    </subcellularLocation>
</comment>
<evidence type="ECO:0000256" key="5">
    <source>
        <dbReference type="ARBA" id="ARBA00022032"/>
    </source>
</evidence>
<evidence type="ECO:0000256" key="7">
    <source>
        <dbReference type="ARBA" id="ARBA00022598"/>
    </source>
</evidence>
<evidence type="ECO:0000256" key="12">
    <source>
        <dbReference type="ARBA" id="ARBA00031650"/>
    </source>
</evidence>
<sequence length="117" mass="13051">LEESSALAAANKRVSNILAKSDVTLNDIVHASVLKEAAEIKLAGNLVVLRDKLQPYFAEGRYQDALIELASLREPVDEFFENVMVNAEDQDVRVNRLTLLSKLRDLFLQVADISLLQ</sequence>
<evidence type="ECO:0000256" key="1">
    <source>
        <dbReference type="ARBA" id="ARBA00004496"/>
    </source>
</evidence>
<comment type="similarity">
    <text evidence="2">Belongs to the class-II aminoacyl-tRNA synthetase family.</text>
</comment>
<evidence type="ECO:0000256" key="8">
    <source>
        <dbReference type="ARBA" id="ARBA00022741"/>
    </source>
</evidence>
<feature type="domain" description="DALR anticodon binding" evidence="14">
    <location>
        <begin position="9"/>
        <end position="107"/>
    </location>
</feature>
<accession>A0A2J4P7S8</accession>
<dbReference type="GO" id="GO:0005524">
    <property type="term" value="F:ATP binding"/>
    <property type="evidence" value="ECO:0007669"/>
    <property type="project" value="UniProtKB-KW"/>
</dbReference>
<name>A0A2J4P7S8_9ENTR</name>
<keyword evidence="11" id="KW-0030">Aminoacyl-tRNA synthetase</keyword>
<evidence type="ECO:0000256" key="6">
    <source>
        <dbReference type="ARBA" id="ARBA00022490"/>
    </source>
</evidence>
<evidence type="ECO:0000259" key="14">
    <source>
        <dbReference type="Pfam" id="PF05746"/>
    </source>
</evidence>
<protein>
    <recommendedName>
        <fullName evidence="5">Glycine--tRNA ligase beta subunit</fullName>
        <ecNumber evidence="4">6.1.1.14</ecNumber>
    </recommendedName>
    <alternativeName>
        <fullName evidence="12">Glycyl-tRNA synthetase beta subunit</fullName>
    </alternativeName>
</protein>
<dbReference type="Proteomes" id="UP000234505">
    <property type="component" value="Unassembled WGS sequence"/>
</dbReference>
<dbReference type="GO" id="GO:0006420">
    <property type="term" value="P:arginyl-tRNA aminoacylation"/>
    <property type="evidence" value="ECO:0007669"/>
    <property type="project" value="InterPro"/>
</dbReference>
<keyword evidence="8" id="KW-0547">Nucleotide-binding</keyword>
<dbReference type="EMBL" id="PIDS01002415">
    <property type="protein sequence ID" value="PLL13795.1"/>
    <property type="molecule type" value="Genomic_DNA"/>
</dbReference>
<dbReference type="InterPro" id="IPR006194">
    <property type="entry name" value="Gly-tRNA-synth_heterodimer"/>
</dbReference>
<keyword evidence="6" id="KW-0963">Cytoplasm</keyword>
<comment type="subunit">
    <text evidence="3">Tetramer of two alpha and two beta subunits.</text>
</comment>
<keyword evidence="9" id="KW-0067">ATP-binding</keyword>
<proteinExistence type="inferred from homology"/>
<dbReference type="GO" id="GO:0004820">
    <property type="term" value="F:glycine-tRNA ligase activity"/>
    <property type="evidence" value="ECO:0007669"/>
    <property type="project" value="UniProtKB-EC"/>
</dbReference>
<dbReference type="PANTHER" id="PTHR30075:SF2">
    <property type="entry name" value="GLYCINE--TRNA LIGASE, CHLOROPLASTIC_MITOCHONDRIAL 2"/>
    <property type="match status" value="1"/>
</dbReference>
<dbReference type="PANTHER" id="PTHR30075">
    <property type="entry name" value="GLYCYL-TRNA SYNTHETASE"/>
    <property type="match status" value="1"/>
</dbReference>
<reference evidence="15 16" key="2">
    <citation type="submission" date="2018-01" db="EMBL/GenBank/DDBJ databases">
        <title>Genomic study of Klebsiella pneumoniae.</title>
        <authorList>
            <person name="Yang Y."/>
            <person name="Bicalho R."/>
        </authorList>
    </citation>
    <scope>NUCLEOTIDE SEQUENCE [LARGE SCALE GENOMIC DNA]</scope>
    <source>
        <strain evidence="15 16">A11</strain>
    </source>
</reference>
<evidence type="ECO:0000256" key="2">
    <source>
        <dbReference type="ARBA" id="ARBA00008226"/>
    </source>
</evidence>
<dbReference type="EC" id="6.1.1.14" evidence="4"/>
<dbReference type="GO" id="GO:0004814">
    <property type="term" value="F:arginine-tRNA ligase activity"/>
    <property type="evidence" value="ECO:0007669"/>
    <property type="project" value="InterPro"/>
</dbReference>
<evidence type="ECO:0000256" key="11">
    <source>
        <dbReference type="ARBA" id="ARBA00023146"/>
    </source>
</evidence>
<comment type="caution">
    <text evidence="15">The sequence shown here is derived from an EMBL/GenBank/DDBJ whole genome shotgun (WGS) entry which is preliminary data.</text>
</comment>
<dbReference type="AlphaFoldDB" id="A0A2J4P7S8"/>
<dbReference type="PROSITE" id="PS50861">
    <property type="entry name" value="AA_TRNA_LIGASE_II_GLYAB"/>
    <property type="match status" value="1"/>
</dbReference>
<dbReference type="Pfam" id="PF05746">
    <property type="entry name" value="DALR_1"/>
    <property type="match status" value="1"/>
</dbReference>
<keyword evidence="7 15" id="KW-0436">Ligase</keyword>
<evidence type="ECO:0000256" key="9">
    <source>
        <dbReference type="ARBA" id="ARBA00022840"/>
    </source>
</evidence>
<feature type="non-terminal residue" evidence="15">
    <location>
        <position position="1"/>
    </location>
</feature>
<gene>
    <name evidence="15" type="primary">glyS</name>
    <name evidence="15" type="ORF">CWN50_36980</name>
</gene>
<evidence type="ECO:0000313" key="15">
    <source>
        <dbReference type="EMBL" id="PLL13795.1"/>
    </source>
</evidence>
<dbReference type="InterPro" id="IPR008909">
    <property type="entry name" value="DALR_anticod-bd"/>
</dbReference>
<dbReference type="GO" id="GO:0006426">
    <property type="term" value="P:glycyl-tRNA aminoacylation"/>
    <property type="evidence" value="ECO:0007669"/>
    <property type="project" value="InterPro"/>
</dbReference>
<evidence type="ECO:0000313" key="16">
    <source>
        <dbReference type="Proteomes" id="UP000234505"/>
    </source>
</evidence>